<name>A0A0E9W715_ANGAN</name>
<proteinExistence type="predicted"/>
<protein>
    <submittedName>
        <fullName evidence="1">Uncharacterized protein</fullName>
    </submittedName>
</protein>
<reference evidence="1" key="1">
    <citation type="submission" date="2014-11" db="EMBL/GenBank/DDBJ databases">
        <authorList>
            <person name="Amaro Gonzalez C."/>
        </authorList>
    </citation>
    <scope>NUCLEOTIDE SEQUENCE</scope>
</reference>
<organism evidence="1">
    <name type="scientific">Anguilla anguilla</name>
    <name type="common">European freshwater eel</name>
    <name type="synonym">Muraena anguilla</name>
    <dbReference type="NCBI Taxonomy" id="7936"/>
    <lineage>
        <taxon>Eukaryota</taxon>
        <taxon>Metazoa</taxon>
        <taxon>Chordata</taxon>
        <taxon>Craniata</taxon>
        <taxon>Vertebrata</taxon>
        <taxon>Euteleostomi</taxon>
        <taxon>Actinopterygii</taxon>
        <taxon>Neopterygii</taxon>
        <taxon>Teleostei</taxon>
        <taxon>Anguilliformes</taxon>
        <taxon>Anguillidae</taxon>
        <taxon>Anguilla</taxon>
    </lineage>
</organism>
<accession>A0A0E9W715</accession>
<evidence type="ECO:0000313" key="1">
    <source>
        <dbReference type="EMBL" id="JAH86111.1"/>
    </source>
</evidence>
<reference evidence="1" key="2">
    <citation type="journal article" date="2015" name="Fish Shellfish Immunol.">
        <title>Early steps in the European eel (Anguilla anguilla)-Vibrio vulnificus interaction in the gills: Role of the RtxA13 toxin.</title>
        <authorList>
            <person name="Callol A."/>
            <person name="Pajuelo D."/>
            <person name="Ebbesson L."/>
            <person name="Teles M."/>
            <person name="MacKenzie S."/>
            <person name="Amaro C."/>
        </authorList>
    </citation>
    <scope>NUCLEOTIDE SEQUENCE</scope>
</reference>
<dbReference type="AlphaFoldDB" id="A0A0E9W715"/>
<sequence length="30" mass="3589">MKRDRVITVTDVSFFHLKKFSTIHMSIYTS</sequence>
<dbReference type="EMBL" id="GBXM01022466">
    <property type="protein sequence ID" value="JAH86111.1"/>
    <property type="molecule type" value="Transcribed_RNA"/>
</dbReference>